<proteinExistence type="predicted"/>
<keyword evidence="2" id="KW-1185">Reference proteome</keyword>
<gene>
    <name evidence="1" type="ORF">K466DRAFT_591226</name>
</gene>
<evidence type="ECO:0000313" key="2">
    <source>
        <dbReference type="Proteomes" id="UP000308197"/>
    </source>
</evidence>
<protein>
    <submittedName>
        <fullName evidence="1">Uncharacterized protein</fullName>
    </submittedName>
</protein>
<dbReference type="InParanoid" id="A0A5C3NXG0"/>
<accession>A0A5C3NXG0</accession>
<dbReference type="AlphaFoldDB" id="A0A5C3NXG0"/>
<sequence length="142" mass="16326">MCVPHLAPRPMHRIHTSRCRLQLHAAWTLVGMVRAFLPRFFGSSCLRGFRVRIVPPERTSRHPFIMFPLIPSHTPVSEVRPVGRSHTPFSLPSPSRFSDFSSWLPGSLRVSVWIWIWARARILPSVRPDAVSLDVDRDCDHD</sequence>
<dbReference type="Proteomes" id="UP000308197">
    <property type="component" value="Unassembled WGS sequence"/>
</dbReference>
<dbReference type="EMBL" id="ML211600">
    <property type="protein sequence ID" value="TFK81469.1"/>
    <property type="molecule type" value="Genomic_DNA"/>
</dbReference>
<evidence type="ECO:0000313" key="1">
    <source>
        <dbReference type="EMBL" id="TFK81469.1"/>
    </source>
</evidence>
<reference evidence="1 2" key="1">
    <citation type="journal article" date="2019" name="Nat. Ecol. Evol.">
        <title>Megaphylogeny resolves global patterns of mushroom evolution.</title>
        <authorList>
            <person name="Varga T."/>
            <person name="Krizsan K."/>
            <person name="Foldi C."/>
            <person name="Dima B."/>
            <person name="Sanchez-Garcia M."/>
            <person name="Sanchez-Ramirez S."/>
            <person name="Szollosi G.J."/>
            <person name="Szarkandi J.G."/>
            <person name="Papp V."/>
            <person name="Albert L."/>
            <person name="Andreopoulos W."/>
            <person name="Angelini C."/>
            <person name="Antonin V."/>
            <person name="Barry K.W."/>
            <person name="Bougher N.L."/>
            <person name="Buchanan P."/>
            <person name="Buyck B."/>
            <person name="Bense V."/>
            <person name="Catcheside P."/>
            <person name="Chovatia M."/>
            <person name="Cooper J."/>
            <person name="Damon W."/>
            <person name="Desjardin D."/>
            <person name="Finy P."/>
            <person name="Geml J."/>
            <person name="Haridas S."/>
            <person name="Hughes K."/>
            <person name="Justo A."/>
            <person name="Karasinski D."/>
            <person name="Kautmanova I."/>
            <person name="Kiss B."/>
            <person name="Kocsube S."/>
            <person name="Kotiranta H."/>
            <person name="LaButti K.M."/>
            <person name="Lechner B.E."/>
            <person name="Liimatainen K."/>
            <person name="Lipzen A."/>
            <person name="Lukacs Z."/>
            <person name="Mihaltcheva S."/>
            <person name="Morgado L.N."/>
            <person name="Niskanen T."/>
            <person name="Noordeloos M.E."/>
            <person name="Ohm R.A."/>
            <person name="Ortiz-Santana B."/>
            <person name="Ovrebo C."/>
            <person name="Racz N."/>
            <person name="Riley R."/>
            <person name="Savchenko A."/>
            <person name="Shiryaev A."/>
            <person name="Soop K."/>
            <person name="Spirin V."/>
            <person name="Szebenyi C."/>
            <person name="Tomsovsky M."/>
            <person name="Tulloss R.E."/>
            <person name="Uehling J."/>
            <person name="Grigoriev I.V."/>
            <person name="Vagvolgyi C."/>
            <person name="Papp T."/>
            <person name="Martin F.M."/>
            <person name="Miettinen O."/>
            <person name="Hibbett D.S."/>
            <person name="Nagy L.G."/>
        </authorList>
    </citation>
    <scope>NUCLEOTIDE SEQUENCE [LARGE SCALE GENOMIC DNA]</scope>
    <source>
        <strain evidence="1 2">HHB13444</strain>
    </source>
</reference>
<organism evidence="1 2">
    <name type="scientific">Polyporus arcularius HHB13444</name>
    <dbReference type="NCBI Taxonomy" id="1314778"/>
    <lineage>
        <taxon>Eukaryota</taxon>
        <taxon>Fungi</taxon>
        <taxon>Dikarya</taxon>
        <taxon>Basidiomycota</taxon>
        <taxon>Agaricomycotina</taxon>
        <taxon>Agaricomycetes</taxon>
        <taxon>Polyporales</taxon>
        <taxon>Polyporaceae</taxon>
        <taxon>Polyporus</taxon>
    </lineage>
</organism>
<name>A0A5C3NXG0_9APHY</name>